<sequence>MDGCMMVHGLSEWQDLQVRFDADSWVSPSEPPDAGFGRLRPSGALQRWLARGSFALLWLDAASAGDLPLWRLLPCGGADVWSHHHGGNDREGNQLEKLTETLHERPACVDSVVDLLQMAGRLLGAVAVLLAVPVGLAALRLACVAAVEEEEESGSETAPLTSRRTMGPRVHADEDSL</sequence>
<gene>
    <name evidence="2" type="ORF">SCF082_LOCUS24948</name>
</gene>
<feature type="compositionally biased region" description="Polar residues" evidence="1">
    <location>
        <begin position="155"/>
        <end position="164"/>
    </location>
</feature>
<name>A0ABP0LXW1_9DINO</name>
<evidence type="ECO:0000256" key="1">
    <source>
        <dbReference type="SAM" id="MobiDB-lite"/>
    </source>
</evidence>
<dbReference type="EMBL" id="CAXAMM010018591">
    <property type="protein sequence ID" value="CAK9043748.1"/>
    <property type="molecule type" value="Genomic_DNA"/>
</dbReference>
<keyword evidence="3" id="KW-1185">Reference proteome</keyword>
<protein>
    <submittedName>
        <fullName evidence="2">Uncharacterized protein</fullName>
    </submittedName>
</protein>
<evidence type="ECO:0000313" key="2">
    <source>
        <dbReference type="EMBL" id="CAK9043748.1"/>
    </source>
</evidence>
<comment type="caution">
    <text evidence="2">The sequence shown here is derived from an EMBL/GenBank/DDBJ whole genome shotgun (WGS) entry which is preliminary data.</text>
</comment>
<organism evidence="2 3">
    <name type="scientific">Durusdinium trenchii</name>
    <dbReference type="NCBI Taxonomy" id="1381693"/>
    <lineage>
        <taxon>Eukaryota</taxon>
        <taxon>Sar</taxon>
        <taxon>Alveolata</taxon>
        <taxon>Dinophyceae</taxon>
        <taxon>Suessiales</taxon>
        <taxon>Symbiodiniaceae</taxon>
        <taxon>Durusdinium</taxon>
    </lineage>
</organism>
<evidence type="ECO:0000313" key="3">
    <source>
        <dbReference type="Proteomes" id="UP001642464"/>
    </source>
</evidence>
<proteinExistence type="predicted"/>
<feature type="region of interest" description="Disordered" evidence="1">
    <location>
        <begin position="151"/>
        <end position="177"/>
    </location>
</feature>
<accession>A0ABP0LXW1</accession>
<dbReference type="Proteomes" id="UP001642464">
    <property type="component" value="Unassembled WGS sequence"/>
</dbReference>
<reference evidence="2 3" key="1">
    <citation type="submission" date="2024-02" db="EMBL/GenBank/DDBJ databases">
        <authorList>
            <person name="Chen Y."/>
            <person name="Shah S."/>
            <person name="Dougan E. K."/>
            <person name="Thang M."/>
            <person name="Chan C."/>
        </authorList>
    </citation>
    <scope>NUCLEOTIDE SEQUENCE [LARGE SCALE GENOMIC DNA]</scope>
</reference>